<proteinExistence type="predicted"/>
<name>A0A1E5GQY7_9ENTE</name>
<protein>
    <submittedName>
        <fullName evidence="1">Uncharacterized protein</fullName>
    </submittedName>
</protein>
<dbReference type="EMBL" id="MIKB01000017">
    <property type="protein sequence ID" value="OEG14985.1"/>
    <property type="molecule type" value="Genomic_DNA"/>
</dbReference>
<reference evidence="2" key="1">
    <citation type="submission" date="2016-09" db="EMBL/GenBank/DDBJ databases">
        <authorList>
            <person name="Gulvik C.A."/>
        </authorList>
    </citation>
    <scope>NUCLEOTIDE SEQUENCE [LARGE SCALE GENOMIC DNA]</scope>
    <source>
        <strain evidence="2">LMG 26306</strain>
    </source>
</reference>
<organism evidence="1 2">
    <name type="scientific">Enterococcus quebecensis</name>
    <dbReference type="NCBI Taxonomy" id="903983"/>
    <lineage>
        <taxon>Bacteria</taxon>
        <taxon>Bacillati</taxon>
        <taxon>Bacillota</taxon>
        <taxon>Bacilli</taxon>
        <taxon>Lactobacillales</taxon>
        <taxon>Enterococcaceae</taxon>
        <taxon>Enterococcus</taxon>
    </lineage>
</organism>
<evidence type="ECO:0000313" key="1">
    <source>
        <dbReference type="EMBL" id="OEG14985.1"/>
    </source>
</evidence>
<dbReference type="AlphaFoldDB" id="A0A1E5GQY7"/>
<sequence>MTFNPQLETLILEASNRKSPRFVANVINFQQFDQEDVKDTAQKLIEEGEIKATIHFHYNDLCTINFIPQAI</sequence>
<gene>
    <name evidence="1" type="ORF">BCR23_11425</name>
</gene>
<keyword evidence="2" id="KW-1185">Reference proteome</keyword>
<dbReference type="Proteomes" id="UP000094764">
    <property type="component" value="Unassembled WGS sequence"/>
</dbReference>
<comment type="caution">
    <text evidence="1">The sequence shown here is derived from an EMBL/GenBank/DDBJ whole genome shotgun (WGS) entry which is preliminary data.</text>
</comment>
<dbReference type="RefSeq" id="WP_069635929.1">
    <property type="nucleotide sequence ID" value="NZ_JXKZ01000008.1"/>
</dbReference>
<dbReference type="OrthoDB" id="2186088at2"/>
<evidence type="ECO:0000313" key="2">
    <source>
        <dbReference type="Proteomes" id="UP000094764"/>
    </source>
</evidence>
<accession>A0A1E5GQY7</accession>